<dbReference type="InterPro" id="IPR011009">
    <property type="entry name" value="Kinase-like_dom_sf"/>
</dbReference>
<dbReference type="Pfam" id="PF01636">
    <property type="entry name" value="APH"/>
    <property type="match status" value="1"/>
</dbReference>
<dbReference type="PANTHER" id="PTHR21310">
    <property type="entry name" value="AMINOGLYCOSIDE PHOSPHOTRANSFERASE-RELATED-RELATED"/>
    <property type="match status" value="1"/>
</dbReference>
<evidence type="ECO:0000313" key="4">
    <source>
        <dbReference type="Proteomes" id="UP001201980"/>
    </source>
</evidence>
<dbReference type="Gene3D" id="3.30.200.20">
    <property type="entry name" value="Phosphorylase Kinase, domain 1"/>
    <property type="match status" value="1"/>
</dbReference>
<protein>
    <recommendedName>
        <fullName evidence="2">Aminoglycoside phosphotransferase domain-containing protein</fullName>
    </recommendedName>
</protein>
<evidence type="ECO:0000259" key="2">
    <source>
        <dbReference type="Pfam" id="PF01636"/>
    </source>
</evidence>
<dbReference type="PANTHER" id="PTHR21310:SF15">
    <property type="entry name" value="AMINOGLYCOSIDE PHOSPHOTRANSFERASE DOMAIN-CONTAINING PROTEIN"/>
    <property type="match status" value="1"/>
</dbReference>
<comment type="caution">
    <text evidence="3">The sequence shown here is derived from an EMBL/GenBank/DDBJ whole genome shotgun (WGS) entry which is preliminary data.</text>
</comment>
<accession>A0AAD5RJ59</accession>
<feature type="compositionally biased region" description="Low complexity" evidence="1">
    <location>
        <begin position="1"/>
        <end position="24"/>
    </location>
</feature>
<dbReference type="InterPro" id="IPR051678">
    <property type="entry name" value="AGP_Transferase"/>
</dbReference>
<dbReference type="InterPro" id="IPR002575">
    <property type="entry name" value="Aminoglycoside_PTrfase"/>
</dbReference>
<evidence type="ECO:0000256" key="1">
    <source>
        <dbReference type="SAM" id="MobiDB-lite"/>
    </source>
</evidence>
<dbReference type="AlphaFoldDB" id="A0AAD5RJ59"/>
<feature type="domain" description="Aminoglycoside phosphotransferase" evidence="2">
    <location>
        <begin position="86"/>
        <end position="347"/>
    </location>
</feature>
<sequence length="463" mass="50959">MADTNATTTTNTTPAPSTSPSTSPFLEKWTTFGPHKEGSAGRQRIQVLLDIADLETLSQEALAVRRQCVDPSLDPSIACSVDKTNFSSGYSHVVLQVKFSDGMSWAARLLHREAFADEQSMEEEKTSLLSEMATMKVVRERTNVPVPEVFAFDMSPGNPVGYPWVLMGWVEGKALRQNLARGVPAGEKRDKVASQIADVLNELHSLRFEGLGRVWGGHDALGVGVATHGLGDGGGVDDGSGEQGQQYTVIPPAEGGKKAEVGRTSWEHFYRSRQRQNRRILKGNRGKGNAADWRTAAWILKTSISHIIVEDWHKGPFPLMHPTFHHGNILFNDEFDIVGVIGWSGAHTVPVERLATSTTELVAPVGVPEASAKATAEFRQLVMKALVKKEEEEEEEGGNLGKKFRLSFYMAGKRGELAARYSQANARNAVFVARSMAKLVFEEKITWEQLRGVYGHLGDFYLR</sequence>
<feature type="region of interest" description="Disordered" evidence="1">
    <location>
        <begin position="1"/>
        <end position="38"/>
    </location>
</feature>
<name>A0AAD5RJ59_9PEZI</name>
<gene>
    <name evidence="3" type="ORF">MKZ38_006192</name>
</gene>
<dbReference type="SUPFAM" id="SSF56112">
    <property type="entry name" value="Protein kinase-like (PK-like)"/>
    <property type="match status" value="1"/>
</dbReference>
<keyword evidence="4" id="KW-1185">Reference proteome</keyword>
<evidence type="ECO:0000313" key="3">
    <source>
        <dbReference type="EMBL" id="KAJ2895752.1"/>
    </source>
</evidence>
<dbReference type="EMBL" id="JAKWBI020000378">
    <property type="protein sequence ID" value="KAJ2895752.1"/>
    <property type="molecule type" value="Genomic_DNA"/>
</dbReference>
<dbReference type="Proteomes" id="UP001201980">
    <property type="component" value="Unassembled WGS sequence"/>
</dbReference>
<proteinExistence type="predicted"/>
<reference evidence="3" key="1">
    <citation type="submission" date="2022-07" db="EMBL/GenBank/DDBJ databases">
        <title>Draft genome sequence of Zalerion maritima ATCC 34329, a (micro)plastics degrading marine fungus.</title>
        <authorList>
            <person name="Paco A."/>
            <person name="Goncalves M.F.M."/>
            <person name="Rocha-Santos T.A.P."/>
            <person name="Alves A."/>
        </authorList>
    </citation>
    <scope>NUCLEOTIDE SEQUENCE</scope>
    <source>
        <strain evidence="3">ATCC 34329</strain>
    </source>
</reference>
<organism evidence="3 4">
    <name type="scientific">Zalerion maritima</name>
    <dbReference type="NCBI Taxonomy" id="339359"/>
    <lineage>
        <taxon>Eukaryota</taxon>
        <taxon>Fungi</taxon>
        <taxon>Dikarya</taxon>
        <taxon>Ascomycota</taxon>
        <taxon>Pezizomycotina</taxon>
        <taxon>Sordariomycetes</taxon>
        <taxon>Lulworthiomycetidae</taxon>
        <taxon>Lulworthiales</taxon>
        <taxon>Lulworthiaceae</taxon>
        <taxon>Zalerion</taxon>
    </lineage>
</organism>